<dbReference type="InterPro" id="IPR010131">
    <property type="entry name" value="MdtP/NodT-like"/>
</dbReference>
<proteinExistence type="predicted"/>
<comment type="caution">
    <text evidence="1">The sequence shown here is derived from an EMBL/GenBank/DDBJ whole genome shotgun (WGS) entry which is preliminary data.</text>
</comment>
<dbReference type="AlphaFoldDB" id="A0A644V5K4"/>
<dbReference type="Gene3D" id="1.20.1600.10">
    <property type="entry name" value="Outer membrane efflux proteins (OEP)"/>
    <property type="match status" value="1"/>
</dbReference>
<dbReference type="EMBL" id="VSSQ01000220">
    <property type="protein sequence ID" value="MPL86315.1"/>
    <property type="molecule type" value="Genomic_DNA"/>
</dbReference>
<dbReference type="PANTHER" id="PTHR30203">
    <property type="entry name" value="OUTER MEMBRANE CATION EFFLUX PROTEIN"/>
    <property type="match status" value="1"/>
</dbReference>
<dbReference type="PANTHER" id="PTHR30203:SF24">
    <property type="entry name" value="BLR4935 PROTEIN"/>
    <property type="match status" value="1"/>
</dbReference>
<accession>A0A644V5K4</accession>
<gene>
    <name evidence="1" type="primary">czcC_1</name>
    <name evidence="1" type="ORF">SDC9_32295</name>
</gene>
<dbReference type="Pfam" id="PF02321">
    <property type="entry name" value="OEP"/>
    <property type="match status" value="1"/>
</dbReference>
<dbReference type="InterPro" id="IPR003423">
    <property type="entry name" value="OMP_efflux"/>
</dbReference>
<sequence length="420" mass="48289">MKQLIATRIIFAAFLLFFPATCYRTYANSADSLFQHSISFRDYLNIVGKENLNLLIEKYHIKIADANIVAAKVMPDPEIAFEGADESYEVALSYNLELGNKRGARIRVARSEAELTNLLVEHFFQELRAESTDAYLNAILQRELLATKKSSYEYMLQLSISDSLRFRLGEVNENDARQSKLEAATLLNEVFRQEAEYKSSLAVLNLYMCKSSDILILSTPSGQWNDFEREYELMALISIALDNRIDLIAAQKSNELAVNQLKLVKAERRMDLGLSIGYERDWKGVFPNHDMMKAGISIPLKFSNINKGSTRAAQYAIEQSRYEEQKTRLQIQTEVSQAYYLYDAAKKQVKQYKLGLFEDSKKVLDGIVYKYKRGETTILDVLIAQRTYNEVQEQYLRIMKEYASSLVNLQKVCGIWDIEF</sequence>
<reference evidence="1" key="1">
    <citation type="submission" date="2019-08" db="EMBL/GenBank/DDBJ databases">
        <authorList>
            <person name="Kucharzyk K."/>
            <person name="Murdoch R.W."/>
            <person name="Higgins S."/>
            <person name="Loffler F."/>
        </authorList>
    </citation>
    <scope>NUCLEOTIDE SEQUENCE</scope>
</reference>
<dbReference type="SUPFAM" id="SSF56954">
    <property type="entry name" value="Outer membrane efflux proteins (OEP)"/>
    <property type="match status" value="1"/>
</dbReference>
<dbReference type="GO" id="GO:0015562">
    <property type="term" value="F:efflux transmembrane transporter activity"/>
    <property type="evidence" value="ECO:0007669"/>
    <property type="project" value="InterPro"/>
</dbReference>
<name>A0A644V5K4_9ZZZZ</name>
<evidence type="ECO:0000313" key="1">
    <source>
        <dbReference type="EMBL" id="MPL86315.1"/>
    </source>
</evidence>
<organism evidence="1">
    <name type="scientific">bioreactor metagenome</name>
    <dbReference type="NCBI Taxonomy" id="1076179"/>
    <lineage>
        <taxon>unclassified sequences</taxon>
        <taxon>metagenomes</taxon>
        <taxon>ecological metagenomes</taxon>
    </lineage>
</organism>
<protein>
    <submittedName>
        <fullName evidence="1">Cobalt-zinc-cadmium resistance protein CzcC</fullName>
    </submittedName>
</protein>